<feature type="region of interest" description="Disordered" evidence="1">
    <location>
        <begin position="1"/>
        <end position="26"/>
    </location>
</feature>
<gene>
    <name evidence="2" type="ORF">RDI58_029435</name>
</gene>
<comment type="caution">
    <text evidence="2">The sequence shown here is derived from an EMBL/GenBank/DDBJ whole genome shotgun (WGS) entry which is preliminary data.</text>
</comment>
<protein>
    <submittedName>
        <fullName evidence="2">Uncharacterized protein</fullName>
    </submittedName>
</protein>
<proteinExistence type="predicted"/>
<sequence length="46" mass="4959">MSDLDLEVPNTFDPFAEANAENSGAGTKDCVDIRIQQRNGFRTGTG</sequence>
<dbReference type="AlphaFoldDB" id="A0AAN8SWK8"/>
<evidence type="ECO:0000313" key="2">
    <source>
        <dbReference type="EMBL" id="KAK6774196.1"/>
    </source>
</evidence>
<reference evidence="2 3" key="1">
    <citation type="submission" date="2024-02" db="EMBL/GenBank/DDBJ databases">
        <title>de novo genome assembly of Solanum bulbocastanum strain 11H21.</title>
        <authorList>
            <person name="Hosaka A.J."/>
        </authorList>
    </citation>
    <scope>NUCLEOTIDE SEQUENCE [LARGE SCALE GENOMIC DNA]</scope>
    <source>
        <tissue evidence="2">Young leaves</tissue>
    </source>
</reference>
<keyword evidence="3" id="KW-1185">Reference proteome</keyword>
<dbReference type="Gene3D" id="3.30.780.10">
    <property type="entry name" value="SUI1-like domain"/>
    <property type="match status" value="1"/>
</dbReference>
<organism evidence="2 3">
    <name type="scientific">Solanum bulbocastanum</name>
    <name type="common">Wild potato</name>
    <dbReference type="NCBI Taxonomy" id="147425"/>
    <lineage>
        <taxon>Eukaryota</taxon>
        <taxon>Viridiplantae</taxon>
        <taxon>Streptophyta</taxon>
        <taxon>Embryophyta</taxon>
        <taxon>Tracheophyta</taxon>
        <taxon>Spermatophyta</taxon>
        <taxon>Magnoliopsida</taxon>
        <taxon>eudicotyledons</taxon>
        <taxon>Gunneridae</taxon>
        <taxon>Pentapetalae</taxon>
        <taxon>asterids</taxon>
        <taxon>lamiids</taxon>
        <taxon>Solanales</taxon>
        <taxon>Solanaceae</taxon>
        <taxon>Solanoideae</taxon>
        <taxon>Solaneae</taxon>
        <taxon>Solanum</taxon>
    </lineage>
</organism>
<name>A0AAN8SWK8_SOLBU</name>
<evidence type="ECO:0000313" key="3">
    <source>
        <dbReference type="Proteomes" id="UP001371456"/>
    </source>
</evidence>
<evidence type="ECO:0000256" key="1">
    <source>
        <dbReference type="SAM" id="MobiDB-lite"/>
    </source>
</evidence>
<dbReference type="EMBL" id="JBANQN010000012">
    <property type="protein sequence ID" value="KAK6774196.1"/>
    <property type="molecule type" value="Genomic_DNA"/>
</dbReference>
<accession>A0AAN8SWK8</accession>
<dbReference type="Proteomes" id="UP001371456">
    <property type="component" value="Unassembled WGS sequence"/>
</dbReference>